<protein>
    <submittedName>
        <fullName evidence="2">Uncharacterized protein</fullName>
    </submittedName>
</protein>
<sequence>MSVAPRSIKITHQLTSINDGVGHRRGNQVDEKKRQATEGDMDKNGQPEGNGAGAPTESEHQAPTVGSSGQFENAQFPGWQEFLDFMELSKSRLLEDQSALQLLSLLEPRIGGESCCFFEPHYLFLTLDAI</sequence>
<name>A0A2P5HHL8_DIAHE</name>
<evidence type="ECO:0000313" key="2">
    <source>
        <dbReference type="EMBL" id="POS69732.1"/>
    </source>
</evidence>
<dbReference type="OrthoDB" id="10363937at2759"/>
<dbReference type="EMBL" id="MAVT02002032">
    <property type="protein sequence ID" value="POS69732.1"/>
    <property type="molecule type" value="Genomic_DNA"/>
</dbReference>
<gene>
    <name evidence="2" type="ORF">DHEL01_v211876</name>
</gene>
<evidence type="ECO:0000256" key="1">
    <source>
        <dbReference type="SAM" id="MobiDB-lite"/>
    </source>
</evidence>
<proteinExistence type="predicted"/>
<organism evidence="2 3">
    <name type="scientific">Diaporthe helianthi</name>
    <dbReference type="NCBI Taxonomy" id="158607"/>
    <lineage>
        <taxon>Eukaryota</taxon>
        <taxon>Fungi</taxon>
        <taxon>Dikarya</taxon>
        <taxon>Ascomycota</taxon>
        <taxon>Pezizomycotina</taxon>
        <taxon>Sordariomycetes</taxon>
        <taxon>Sordariomycetidae</taxon>
        <taxon>Diaporthales</taxon>
        <taxon>Diaporthaceae</taxon>
        <taxon>Diaporthe</taxon>
    </lineage>
</organism>
<reference evidence="2" key="1">
    <citation type="submission" date="2017-09" db="EMBL/GenBank/DDBJ databases">
        <title>Polyketide synthases of a Diaporthe helianthi virulent isolate.</title>
        <authorList>
            <person name="Baroncelli R."/>
        </authorList>
    </citation>
    <scope>NUCLEOTIDE SEQUENCE [LARGE SCALE GENOMIC DNA]</scope>
    <source>
        <strain evidence="2">7/96</strain>
    </source>
</reference>
<evidence type="ECO:0000313" key="3">
    <source>
        <dbReference type="Proteomes" id="UP000094444"/>
    </source>
</evidence>
<dbReference type="AlphaFoldDB" id="A0A2P5HHL8"/>
<comment type="caution">
    <text evidence="2">The sequence shown here is derived from an EMBL/GenBank/DDBJ whole genome shotgun (WGS) entry which is preliminary data.</text>
</comment>
<feature type="compositionally biased region" description="Basic and acidic residues" evidence="1">
    <location>
        <begin position="27"/>
        <end position="45"/>
    </location>
</feature>
<accession>A0A2P5HHL8</accession>
<feature type="region of interest" description="Disordered" evidence="1">
    <location>
        <begin position="1"/>
        <end position="72"/>
    </location>
</feature>
<keyword evidence="3" id="KW-1185">Reference proteome</keyword>
<dbReference type="Proteomes" id="UP000094444">
    <property type="component" value="Unassembled WGS sequence"/>
</dbReference>
<dbReference type="InParanoid" id="A0A2P5HHL8"/>